<evidence type="ECO:0000256" key="1">
    <source>
        <dbReference type="ARBA" id="ARBA00004496"/>
    </source>
</evidence>
<dbReference type="EMBL" id="KZ302054">
    <property type="protein sequence ID" value="PFH48663.1"/>
    <property type="molecule type" value="Genomic_DNA"/>
</dbReference>
<keyword evidence="4" id="KW-0653">Protein transport</keyword>
<dbReference type="InterPro" id="IPR001180">
    <property type="entry name" value="CNH_dom"/>
</dbReference>
<dbReference type="PROSITE" id="PS50219">
    <property type="entry name" value="CNH"/>
    <property type="match status" value="1"/>
</dbReference>
<dbReference type="PANTHER" id="PTHR12894:SF27">
    <property type="entry name" value="TRANSFORMING GROWTH FACTOR-BETA RECEPTOR-ASSOCIATED PROTEIN 1"/>
    <property type="match status" value="1"/>
</dbReference>
<dbReference type="Proteomes" id="UP000242287">
    <property type="component" value="Unassembled WGS sequence"/>
</dbReference>
<evidence type="ECO:0000313" key="7">
    <source>
        <dbReference type="EMBL" id="PFH48663.1"/>
    </source>
</evidence>
<dbReference type="OrthoDB" id="5325112at2759"/>
<dbReference type="GO" id="GO:0016020">
    <property type="term" value="C:membrane"/>
    <property type="evidence" value="ECO:0007669"/>
    <property type="project" value="TreeGrafter"/>
</dbReference>
<keyword evidence="2" id="KW-0813">Transport</keyword>
<dbReference type="GO" id="GO:0006914">
    <property type="term" value="P:autophagy"/>
    <property type="evidence" value="ECO:0007669"/>
    <property type="project" value="TreeGrafter"/>
</dbReference>
<dbReference type="Pfam" id="PF00780">
    <property type="entry name" value="CNH"/>
    <property type="match status" value="1"/>
</dbReference>
<evidence type="ECO:0000256" key="3">
    <source>
        <dbReference type="ARBA" id="ARBA00022490"/>
    </source>
</evidence>
<accession>A0A2A9NLV9</accession>
<dbReference type="GO" id="GO:0005737">
    <property type="term" value="C:cytoplasm"/>
    <property type="evidence" value="ECO:0007669"/>
    <property type="project" value="UniProtKB-SubCell"/>
</dbReference>
<dbReference type="PANTHER" id="PTHR12894">
    <property type="entry name" value="CNH DOMAIN CONTAINING"/>
    <property type="match status" value="1"/>
</dbReference>
<evidence type="ECO:0000256" key="2">
    <source>
        <dbReference type="ARBA" id="ARBA00022448"/>
    </source>
</evidence>
<dbReference type="STRING" id="703135.A0A2A9NLV9"/>
<dbReference type="AlphaFoldDB" id="A0A2A9NLV9"/>
<evidence type="ECO:0000313" key="8">
    <source>
        <dbReference type="Proteomes" id="UP000242287"/>
    </source>
</evidence>
<sequence>MTYAPTNPISVPPVQLQSLISGIFEFDSEHQVHVSAAQALGSELYVGCSNGELLRFALQADDPKKLEAYSLLSRQTLPTGKSVDDIVIIPCQYRALIQSDRQLFFYSIPSLDPVASNVIRPIRQVVTFAVDHLHLRRPAPPPSTAPQSVEPIDFCVVKRRAVALFTLRERLQSIKEIPLPQGGILAKRIGHSLCLADNVHYNVVDLNAASLFPILPLSQAMDPTPFPIKPSITVVGDSEFLILSWTGASTLGVFITGEGDPVRGTLEWPSHPESVCLDYPYITTLLPNNTIEIHNVETQSIVQVIGAPPVNEEAERQPPERLGLVESMGGYFVSSTQGSEKMKMTRVPLLRAAQPTT</sequence>
<dbReference type="GO" id="GO:0034058">
    <property type="term" value="P:endosomal vesicle fusion"/>
    <property type="evidence" value="ECO:0007669"/>
    <property type="project" value="TreeGrafter"/>
</dbReference>
<dbReference type="InterPro" id="IPR032914">
    <property type="entry name" value="Vam6/VPS39/TRAP1"/>
</dbReference>
<evidence type="ECO:0000256" key="5">
    <source>
        <dbReference type="SAM" id="MobiDB-lite"/>
    </source>
</evidence>
<feature type="region of interest" description="Disordered" evidence="5">
    <location>
        <begin position="336"/>
        <end position="357"/>
    </location>
</feature>
<organism evidence="7 8">
    <name type="scientific">Amanita thiersii Skay4041</name>
    <dbReference type="NCBI Taxonomy" id="703135"/>
    <lineage>
        <taxon>Eukaryota</taxon>
        <taxon>Fungi</taxon>
        <taxon>Dikarya</taxon>
        <taxon>Basidiomycota</taxon>
        <taxon>Agaricomycotina</taxon>
        <taxon>Agaricomycetes</taxon>
        <taxon>Agaricomycetidae</taxon>
        <taxon>Agaricales</taxon>
        <taxon>Pluteineae</taxon>
        <taxon>Amanitaceae</taxon>
        <taxon>Amanita</taxon>
    </lineage>
</organism>
<evidence type="ECO:0000256" key="4">
    <source>
        <dbReference type="ARBA" id="ARBA00022927"/>
    </source>
</evidence>
<keyword evidence="8" id="KW-1185">Reference proteome</keyword>
<reference evidence="7 8" key="1">
    <citation type="submission" date="2014-02" db="EMBL/GenBank/DDBJ databases">
        <title>Transposable element dynamics among asymbiotic and ectomycorrhizal Amanita fungi.</title>
        <authorList>
            <consortium name="DOE Joint Genome Institute"/>
            <person name="Hess J."/>
            <person name="Skrede I."/>
            <person name="Wolfe B."/>
            <person name="LaButti K."/>
            <person name="Ohm R.A."/>
            <person name="Grigoriev I.V."/>
            <person name="Pringle A."/>
        </authorList>
    </citation>
    <scope>NUCLEOTIDE SEQUENCE [LARGE SCALE GENOMIC DNA]</scope>
    <source>
        <strain evidence="7 8">SKay4041</strain>
    </source>
</reference>
<protein>
    <recommendedName>
        <fullName evidence="6">CNH domain-containing protein</fullName>
    </recommendedName>
</protein>
<feature type="domain" description="CNH" evidence="6">
    <location>
        <begin position="31"/>
        <end position="320"/>
    </location>
</feature>
<name>A0A2A9NLV9_9AGAR</name>
<evidence type="ECO:0000259" key="6">
    <source>
        <dbReference type="PROSITE" id="PS50219"/>
    </source>
</evidence>
<dbReference type="GO" id="GO:0015031">
    <property type="term" value="P:protein transport"/>
    <property type="evidence" value="ECO:0007669"/>
    <property type="project" value="UniProtKB-KW"/>
</dbReference>
<proteinExistence type="predicted"/>
<keyword evidence="3" id="KW-0963">Cytoplasm</keyword>
<gene>
    <name evidence="7" type="ORF">AMATHDRAFT_81671</name>
</gene>
<comment type="subcellular location">
    <subcellularLocation>
        <location evidence="1">Cytoplasm</location>
    </subcellularLocation>
</comment>